<keyword evidence="4" id="KW-0032">Aminotransferase</keyword>
<dbReference type="CDD" id="cd00616">
    <property type="entry name" value="AHBA_syn"/>
    <property type="match status" value="1"/>
</dbReference>
<organism evidence="4 6">
    <name type="scientific">Eisenbergiella tayi</name>
    <dbReference type="NCBI Taxonomy" id="1432052"/>
    <lineage>
        <taxon>Bacteria</taxon>
        <taxon>Bacillati</taxon>
        <taxon>Bacillota</taxon>
        <taxon>Clostridia</taxon>
        <taxon>Lachnospirales</taxon>
        <taxon>Lachnospiraceae</taxon>
        <taxon>Eisenbergiella</taxon>
    </lineage>
</organism>
<protein>
    <submittedName>
        <fullName evidence="4">UDP-4-amino-4-deoxy-L-arabinose--oxoglutarate aminotransferase</fullName>
        <ecNumber evidence="4">2.6.1.87</ecNumber>
    </submittedName>
</protein>
<dbReference type="PANTHER" id="PTHR30244">
    <property type="entry name" value="TRANSAMINASE"/>
    <property type="match status" value="1"/>
</dbReference>
<comment type="similarity">
    <text evidence="3">Belongs to the DegT/DnrJ/EryC1 family.</text>
</comment>
<dbReference type="EC" id="2.6.1.87" evidence="4"/>
<evidence type="ECO:0000256" key="3">
    <source>
        <dbReference type="RuleBase" id="RU004508"/>
    </source>
</evidence>
<dbReference type="InterPro" id="IPR000653">
    <property type="entry name" value="DegT/StrS_aminotransferase"/>
</dbReference>
<sequence length="402" mass="44913">MKENIQEIPAIAGGTPVRDTKISYGHQYLDEADYQAVLDVLKNGPLTCGPKIEELEDKLCRITGARHAVSVCNGTAALHIACLAAGVGEGDEVITTPITFAASANCALYCGAKPVFADINEKTYEIDPASVESCITEKTKAVVAVDYTGQSADLKALRKICDEHKLVLITDGAHSIGTFYDGKPTGSIADMTTFSFHPVKTVTAGEGGAVMTDSDELYKRLVLFSKHGITRNPDWLENVPDGPWYYEQIELGYNYRMTDIQAALLISQLDKLEMFKARRKEIVKRYNEAFSRIPQIMVQEEIPDSDTTRHLYILRIRPERLSIGRKEFFEALGAENICCNVHYIPTYYFPYYQRLGYKKGLCPKAEKLYEEIMSLPLYYAMSDKDVEDVITAVKKIAAYYAV</sequence>
<feature type="modified residue" description="N6-(pyridoxal phosphate)lysine" evidence="2">
    <location>
        <position position="200"/>
    </location>
</feature>
<keyword evidence="4" id="KW-0808">Transferase</keyword>
<dbReference type="Proteomes" id="UP000095003">
    <property type="component" value="Unassembled WGS sequence"/>
</dbReference>
<dbReference type="Pfam" id="PF01041">
    <property type="entry name" value="DegT_DnrJ_EryC1"/>
    <property type="match status" value="1"/>
</dbReference>
<dbReference type="RefSeq" id="WP_069151748.1">
    <property type="nucleotide sequence ID" value="NZ_DBFYTC010000148.1"/>
</dbReference>
<evidence type="ECO:0000256" key="1">
    <source>
        <dbReference type="PIRSR" id="PIRSR000390-1"/>
    </source>
</evidence>
<comment type="caution">
    <text evidence="4">The sequence shown here is derived from an EMBL/GenBank/DDBJ whole genome shotgun (WGS) entry which is preliminary data.</text>
</comment>
<dbReference type="PIRSF" id="PIRSF000390">
    <property type="entry name" value="PLP_StrS"/>
    <property type="match status" value="1"/>
</dbReference>
<dbReference type="EMBL" id="MCGH01000002">
    <property type="protein sequence ID" value="ODM05525.1"/>
    <property type="molecule type" value="Genomic_DNA"/>
</dbReference>
<dbReference type="InterPro" id="IPR020026">
    <property type="entry name" value="PseC"/>
</dbReference>
<keyword evidence="2 3" id="KW-0663">Pyridoxal phosphate</keyword>
<dbReference type="PATRIC" id="fig|1432052.3.peg.1292"/>
<gene>
    <name evidence="4" type="primary">arnB</name>
    <name evidence="5" type="ORF">BEH84_01178</name>
    <name evidence="4" type="ORF">BEI61_01414</name>
</gene>
<reference evidence="6 7" key="1">
    <citation type="submission" date="2016-07" db="EMBL/GenBank/DDBJ databases">
        <title>Characterization of isolates of Eisenbergiella tayi derived from blood cultures, using whole genome sequencing.</title>
        <authorList>
            <person name="Burdz T."/>
            <person name="Wiebe D."/>
            <person name="Huynh C."/>
            <person name="Bernard K."/>
        </authorList>
    </citation>
    <scope>NUCLEOTIDE SEQUENCE [LARGE SCALE GENOMIC DNA]</scope>
    <source>
        <strain evidence="4 6">NML 110608</strain>
        <strain evidence="5 7">NML 120489</strain>
    </source>
</reference>
<dbReference type="GeneID" id="93299677"/>
<dbReference type="EMBL" id="MCGI01000001">
    <property type="protein sequence ID" value="ODM13463.1"/>
    <property type="molecule type" value="Genomic_DNA"/>
</dbReference>
<dbReference type="Gene3D" id="3.40.640.10">
    <property type="entry name" value="Type I PLP-dependent aspartate aminotransferase-like (Major domain)"/>
    <property type="match status" value="1"/>
</dbReference>
<evidence type="ECO:0000313" key="5">
    <source>
        <dbReference type="EMBL" id="ODM13463.1"/>
    </source>
</evidence>
<evidence type="ECO:0000313" key="4">
    <source>
        <dbReference type="EMBL" id="ODM05525.1"/>
    </source>
</evidence>
<accession>A0A1E3A9S4</accession>
<dbReference type="NCBIfam" id="TIGR03588">
    <property type="entry name" value="PseC"/>
    <property type="match status" value="1"/>
</dbReference>
<evidence type="ECO:0000313" key="6">
    <source>
        <dbReference type="Proteomes" id="UP000094067"/>
    </source>
</evidence>
<dbReference type="GO" id="GO:0000271">
    <property type="term" value="P:polysaccharide biosynthetic process"/>
    <property type="evidence" value="ECO:0007669"/>
    <property type="project" value="TreeGrafter"/>
</dbReference>
<proteinExistence type="inferred from homology"/>
<dbReference type="GO" id="GO:0099620">
    <property type="term" value="F:UDP-4-amino-4-deoxy-L-arabinose aminotransferase"/>
    <property type="evidence" value="ECO:0007669"/>
    <property type="project" value="UniProtKB-EC"/>
</dbReference>
<name>A0A1E3A9S4_9FIRM</name>
<dbReference type="Gene3D" id="3.90.1150.10">
    <property type="entry name" value="Aspartate Aminotransferase, domain 1"/>
    <property type="match status" value="1"/>
</dbReference>
<dbReference type="PANTHER" id="PTHR30244:SF34">
    <property type="entry name" value="DTDP-4-AMINO-4,6-DIDEOXYGALACTOSE TRANSAMINASE"/>
    <property type="match status" value="1"/>
</dbReference>
<dbReference type="InterPro" id="IPR015422">
    <property type="entry name" value="PyrdxlP-dep_Trfase_small"/>
</dbReference>
<dbReference type="InterPro" id="IPR015421">
    <property type="entry name" value="PyrdxlP-dep_Trfase_major"/>
</dbReference>
<evidence type="ECO:0000313" key="7">
    <source>
        <dbReference type="Proteomes" id="UP000095003"/>
    </source>
</evidence>
<dbReference type="Proteomes" id="UP000094067">
    <property type="component" value="Unassembled WGS sequence"/>
</dbReference>
<dbReference type="SUPFAM" id="SSF53383">
    <property type="entry name" value="PLP-dependent transferases"/>
    <property type="match status" value="1"/>
</dbReference>
<dbReference type="GO" id="GO:0030170">
    <property type="term" value="F:pyridoxal phosphate binding"/>
    <property type="evidence" value="ECO:0007669"/>
    <property type="project" value="TreeGrafter"/>
</dbReference>
<evidence type="ECO:0000256" key="2">
    <source>
        <dbReference type="PIRSR" id="PIRSR000390-2"/>
    </source>
</evidence>
<dbReference type="InterPro" id="IPR015424">
    <property type="entry name" value="PyrdxlP-dep_Trfase"/>
</dbReference>
<feature type="active site" description="Proton acceptor" evidence="1">
    <location>
        <position position="200"/>
    </location>
</feature>
<dbReference type="AlphaFoldDB" id="A0A1E3A9S4"/>